<reference evidence="2 3" key="1">
    <citation type="submission" date="2023-12" db="EMBL/GenBank/DDBJ databases">
        <title>Friends and Foes: Symbiotic and Algicidal bacterial influence on Karenia brevis blooms.</title>
        <authorList>
            <person name="Fei C."/>
            <person name="Mohamed A.R."/>
            <person name="Booker A."/>
            <person name="Arshad M."/>
            <person name="Klass S."/>
            <person name="Ahn S."/>
            <person name="Gilbert P.M."/>
            <person name="Heil C.A."/>
            <person name="Martinez J.M."/>
            <person name="Amin S.A."/>
        </authorList>
    </citation>
    <scope>NUCLEOTIDE SEQUENCE [LARGE SCALE GENOMIC DNA]</scope>
    <source>
        <strain evidence="2 3">CE15</strain>
    </source>
</reference>
<feature type="chain" id="PRO_5045176735" evidence="1">
    <location>
        <begin position="23"/>
        <end position="239"/>
    </location>
</feature>
<dbReference type="RefSeq" id="WP_336434961.1">
    <property type="nucleotide sequence ID" value="NZ_JBAWKS010000001.1"/>
</dbReference>
<evidence type="ECO:0000256" key="1">
    <source>
        <dbReference type="SAM" id="SignalP"/>
    </source>
</evidence>
<comment type="caution">
    <text evidence="2">The sequence shown here is derived from an EMBL/GenBank/DDBJ whole genome shotgun (WGS) entry which is preliminary data.</text>
</comment>
<evidence type="ECO:0000313" key="2">
    <source>
        <dbReference type="EMBL" id="MEI4549406.1"/>
    </source>
</evidence>
<evidence type="ECO:0000313" key="3">
    <source>
        <dbReference type="Proteomes" id="UP001382455"/>
    </source>
</evidence>
<sequence length="239" mass="28117">MIRLFSVSLVIALLQFSPRLTADVLHFHFEVFNGEQDYGTSDFWVSETFTRFDLNIPEHYHKTEYVSLKQGVSQLYDHELKTYVSINDQEIKARVKKQINFTGSDEEFDQLVLATAKEEGFPDYLTFKQESGELIAEYDGENLFIVTPITDKRWMLSAKEKNMLSMALNKRQRMNPPEVGMIEVLPPDIMFFLLDNSQFGFAQYHNKLYEKRFRLKSVERLKTKDFSVKDAQTYRKLSF</sequence>
<feature type="signal peptide" evidence="1">
    <location>
        <begin position="1"/>
        <end position="22"/>
    </location>
</feature>
<keyword evidence="3" id="KW-1185">Reference proteome</keyword>
<dbReference type="Proteomes" id="UP001382455">
    <property type="component" value="Unassembled WGS sequence"/>
</dbReference>
<proteinExistence type="predicted"/>
<name>A0ABU8ER16_9GAMM</name>
<gene>
    <name evidence="2" type="ORF">WAE96_06785</name>
</gene>
<dbReference type="EMBL" id="JBAWKS010000001">
    <property type="protein sequence ID" value="MEI4549406.1"/>
    <property type="molecule type" value="Genomic_DNA"/>
</dbReference>
<keyword evidence="1" id="KW-0732">Signal</keyword>
<organism evidence="2 3">
    <name type="scientific">Pseudoalteromonas spongiae</name>
    <dbReference type="NCBI Taxonomy" id="298657"/>
    <lineage>
        <taxon>Bacteria</taxon>
        <taxon>Pseudomonadati</taxon>
        <taxon>Pseudomonadota</taxon>
        <taxon>Gammaproteobacteria</taxon>
        <taxon>Alteromonadales</taxon>
        <taxon>Pseudoalteromonadaceae</taxon>
        <taxon>Pseudoalteromonas</taxon>
    </lineage>
</organism>
<protein>
    <submittedName>
        <fullName evidence="2">Uncharacterized protein</fullName>
    </submittedName>
</protein>
<accession>A0ABU8ER16</accession>